<comment type="cofactor">
    <cofactor evidence="1">
        <name>Mn(2+)</name>
        <dbReference type="ChEBI" id="CHEBI:29035"/>
    </cofactor>
</comment>
<evidence type="ECO:0000256" key="10">
    <source>
        <dbReference type="ARBA" id="ARBA00022801"/>
    </source>
</evidence>
<evidence type="ECO:0000256" key="7">
    <source>
        <dbReference type="ARBA" id="ARBA00022723"/>
    </source>
</evidence>
<keyword evidence="9" id="KW-0227">DNA damage</keyword>
<evidence type="ECO:0000256" key="19">
    <source>
        <dbReference type="ARBA" id="ARBA00029943"/>
    </source>
</evidence>
<keyword evidence="15" id="KW-0233">DNA recombination</keyword>
<dbReference type="AlphaFoldDB" id="A0A538TQD1"/>
<keyword evidence="16" id="KW-0234">DNA repair</keyword>
<dbReference type="Pfam" id="PF13298">
    <property type="entry name" value="LigD_N"/>
    <property type="match status" value="1"/>
</dbReference>
<evidence type="ECO:0000256" key="3">
    <source>
        <dbReference type="ARBA" id="ARBA00022598"/>
    </source>
</evidence>
<keyword evidence="8" id="KW-0547">Nucleotide-binding</keyword>
<dbReference type="InterPro" id="IPR012309">
    <property type="entry name" value="DNA_ligase_ATP-dep_C"/>
</dbReference>
<sequence length="893" mass="99661">MSKTRDPHLEDYRRKRDPVRTPEPFGAGDSPPSGRAIPAAGPGFVVQKHWARNMHFDLRLELEGVLKSWAVPKGPSTRVEEKRLAVHVEDHPLEYGNFEGVIPSGNYGAGSVIVWDRGWFRSFKPEDPLEQYARGKMELELFGFKLRGRWTLVRMGKKEKEWLLLKKADGSATEYEAIDRYPESVISGLTVEEMRDVPGTVAAVRDRVRSLNAPSGNASARKVPLTLATLATHPPSGPEWCFEIKYDGVRVLAWRKDDEVQLTGRSGEDITGRYPEIADALRALAMPRFLLDGEIVAEDEGGHPSFQRLQARMGLTRPRDIEAARARVPVRGMFFDCLNLEGHDLRKLPLAQRKELLARVLPPLGTVQRCDHVLEHGEAFFAAASEMGLEGIVAKRLMSPYSGRRSADWIKVKCDRRDVFVIGGYTEPQGSRARFGALHVGRYEGTRLVYVTKVGTGFDTAGLEKIAQALEPLRRATSPFEVGSPSGRGNHWVEPRLVCEIRFTEWTDDGGLRHPTFIGLRPDKKPEDCRPEERLRLTEGPMEDGDPAPRAEKPVREATGVRRPSPSAATREVRLTNLKKVFWPEGYTKGDLIGYYESVAPLLLPYLRDRPVVLTRYPDGITGKSFFQKDAPVFVPDWVPTVTVHSDDTERDIRYFVIDDLESLRYVANLATIPLHVWSARVGSLEKPDWLVLDLDPKEAPFAHVVQVARALKTILDDVTLPSYIKTSGATGLHVLIPMGRRYTHEETRTFARLLAMLTVDAVPEISTVARAIKGRGGKVYVDFGQNGRGNTIVAPYSVRPLPGAPASCPLRWDEVTARLDPARFTIKTLPKRFESMADPIVEVLGEGVDVAAAIAGIERRMDPGAALKETPRKETPRKGAPRKGTARRRGRS</sequence>
<feature type="compositionally biased region" description="Basic residues" evidence="21">
    <location>
        <begin position="880"/>
        <end position="893"/>
    </location>
</feature>
<dbReference type="Pfam" id="PF04679">
    <property type="entry name" value="DNA_ligase_A_C"/>
    <property type="match status" value="1"/>
</dbReference>
<dbReference type="Gene3D" id="3.30.470.30">
    <property type="entry name" value="DNA ligase/mRNA capping enzyme"/>
    <property type="match status" value="1"/>
</dbReference>
<evidence type="ECO:0000256" key="15">
    <source>
        <dbReference type="ARBA" id="ARBA00023172"/>
    </source>
</evidence>
<dbReference type="NCBIfam" id="TIGR02776">
    <property type="entry name" value="NHEJ_ligase_prk"/>
    <property type="match status" value="1"/>
</dbReference>
<protein>
    <recommendedName>
        <fullName evidence="2">DNA ligase (ATP)</fullName>
        <ecNumber evidence="2">6.5.1.1</ecNumber>
    </recommendedName>
    <alternativeName>
        <fullName evidence="19">NHEJ DNA polymerase</fullName>
    </alternativeName>
</protein>
<dbReference type="InterPro" id="IPR016059">
    <property type="entry name" value="DNA_ligase_ATP-dep_CS"/>
</dbReference>
<comment type="caution">
    <text evidence="23">The sequence shown here is derived from an EMBL/GenBank/DDBJ whole genome shotgun (WGS) entry which is preliminary data.</text>
</comment>
<keyword evidence="5" id="KW-0548">Nucleotidyltransferase</keyword>
<dbReference type="InterPro" id="IPR052171">
    <property type="entry name" value="NHEJ_LigD"/>
</dbReference>
<keyword evidence="10" id="KW-0378">Hydrolase</keyword>
<evidence type="ECO:0000256" key="4">
    <source>
        <dbReference type="ARBA" id="ARBA00022679"/>
    </source>
</evidence>
<accession>A0A538TQD1</accession>
<dbReference type="Gene3D" id="3.90.920.10">
    <property type="entry name" value="DNA primase, PRIM domain"/>
    <property type="match status" value="1"/>
</dbReference>
<keyword evidence="4" id="KW-0808">Transferase</keyword>
<dbReference type="PROSITE" id="PS50160">
    <property type="entry name" value="DNA_LIGASE_A3"/>
    <property type="match status" value="1"/>
</dbReference>
<feature type="compositionally biased region" description="Basic and acidic residues" evidence="21">
    <location>
        <begin position="521"/>
        <end position="537"/>
    </location>
</feature>
<dbReference type="InterPro" id="IPR014145">
    <property type="entry name" value="LigD_pol_dom"/>
</dbReference>
<dbReference type="GO" id="GO:0003887">
    <property type="term" value="F:DNA-directed DNA polymerase activity"/>
    <property type="evidence" value="ECO:0007669"/>
    <property type="project" value="UniProtKB-KW"/>
</dbReference>
<dbReference type="GO" id="GO:0006310">
    <property type="term" value="P:DNA recombination"/>
    <property type="evidence" value="ECO:0007669"/>
    <property type="project" value="UniProtKB-KW"/>
</dbReference>
<evidence type="ECO:0000256" key="12">
    <source>
        <dbReference type="ARBA" id="ARBA00022840"/>
    </source>
</evidence>
<dbReference type="PROSITE" id="PS00697">
    <property type="entry name" value="DNA_LIGASE_A1"/>
    <property type="match status" value="1"/>
</dbReference>
<dbReference type="InterPro" id="IPR012340">
    <property type="entry name" value="NA-bd_OB-fold"/>
</dbReference>
<evidence type="ECO:0000313" key="23">
    <source>
        <dbReference type="EMBL" id="TMQ65834.1"/>
    </source>
</evidence>
<keyword evidence="11" id="KW-0269">Exonuclease</keyword>
<dbReference type="Proteomes" id="UP000317366">
    <property type="component" value="Unassembled WGS sequence"/>
</dbReference>
<dbReference type="GO" id="GO:0046872">
    <property type="term" value="F:metal ion binding"/>
    <property type="evidence" value="ECO:0007669"/>
    <property type="project" value="UniProtKB-KW"/>
</dbReference>
<evidence type="ECO:0000256" key="13">
    <source>
        <dbReference type="ARBA" id="ARBA00022932"/>
    </source>
</evidence>
<dbReference type="Pfam" id="PF21686">
    <property type="entry name" value="LigD_Prim-Pol"/>
    <property type="match status" value="1"/>
</dbReference>
<evidence type="ECO:0000313" key="24">
    <source>
        <dbReference type="Proteomes" id="UP000317366"/>
    </source>
</evidence>
<evidence type="ECO:0000256" key="6">
    <source>
        <dbReference type="ARBA" id="ARBA00022722"/>
    </source>
</evidence>
<reference evidence="23 24" key="1">
    <citation type="journal article" date="2019" name="Nat. Microbiol.">
        <title>Mediterranean grassland soil C-N compound turnover is dependent on rainfall and depth, and is mediated by genomically divergent microorganisms.</title>
        <authorList>
            <person name="Diamond S."/>
            <person name="Andeer P.F."/>
            <person name="Li Z."/>
            <person name="Crits-Christoph A."/>
            <person name="Burstein D."/>
            <person name="Anantharaman K."/>
            <person name="Lane K.R."/>
            <person name="Thomas B.C."/>
            <person name="Pan C."/>
            <person name="Northen T.R."/>
            <person name="Banfield J.F."/>
        </authorList>
    </citation>
    <scope>NUCLEOTIDE SEQUENCE [LARGE SCALE GENOMIC DNA]</scope>
    <source>
        <strain evidence="23">WS_7</strain>
    </source>
</reference>
<feature type="region of interest" description="Disordered" evidence="21">
    <location>
        <begin position="517"/>
        <end position="568"/>
    </location>
</feature>
<feature type="region of interest" description="Disordered" evidence="21">
    <location>
        <begin position="1"/>
        <end position="38"/>
    </location>
</feature>
<feature type="compositionally biased region" description="Basic and acidic residues" evidence="21">
    <location>
        <begin position="1"/>
        <end position="20"/>
    </location>
</feature>
<keyword evidence="7" id="KW-0479">Metal-binding</keyword>
<keyword evidence="6" id="KW-0540">Nuclease</keyword>
<dbReference type="InterPro" id="IPR014143">
    <property type="entry name" value="NHEJ_ligase_prk"/>
</dbReference>
<proteinExistence type="predicted"/>
<dbReference type="EMBL" id="VBOX01000014">
    <property type="protein sequence ID" value="TMQ65834.1"/>
    <property type="molecule type" value="Genomic_DNA"/>
</dbReference>
<dbReference type="GO" id="GO:0003677">
    <property type="term" value="F:DNA binding"/>
    <property type="evidence" value="ECO:0007669"/>
    <property type="project" value="UniProtKB-KW"/>
</dbReference>
<dbReference type="EC" id="6.5.1.1" evidence="2"/>
<evidence type="ECO:0000256" key="2">
    <source>
        <dbReference type="ARBA" id="ARBA00012727"/>
    </source>
</evidence>
<evidence type="ECO:0000256" key="20">
    <source>
        <dbReference type="ARBA" id="ARBA00034003"/>
    </source>
</evidence>
<feature type="region of interest" description="Disordered" evidence="21">
    <location>
        <begin position="862"/>
        <end position="893"/>
    </location>
</feature>
<dbReference type="SUPFAM" id="SSF56091">
    <property type="entry name" value="DNA ligase/mRNA capping enzyme, catalytic domain"/>
    <property type="match status" value="1"/>
</dbReference>
<dbReference type="GO" id="GO:0003910">
    <property type="term" value="F:DNA ligase (ATP) activity"/>
    <property type="evidence" value="ECO:0007669"/>
    <property type="project" value="UniProtKB-EC"/>
</dbReference>
<organism evidence="23 24">
    <name type="scientific">Eiseniibacteriota bacterium</name>
    <dbReference type="NCBI Taxonomy" id="2212470"/>
    <lineage>
        <taxon>Bacteria</taxon>
        <taxon>Candidatus Eiseniibacteriota</taxon>
    </lineage>
</organism>
<dbReference type="NCBIfam" id="TIGR02778">
    <property type="entry name" value="ligD_pol"/>
    <property type="match status" value="1"/>
</dbReference>
<dbReference type="GO" id="GO:0006281">
    <property type="term" value="P:DNA repair"/>
    <property type="evidence" value="ECO:0007669"/>
    <property type="project" value="UniProtKB-KW"/>
</dbReference>
<dbReference type="CDD" id="cd07971">
    <property type="entry name" value="OBF_DNA_ligase_LigD"/>
    <property type="match status" value="1"/>
</dbReference>
<dbReference type="GO" id="GO:0004527">
    <property type="term" value="F:exonuclease activity"/>
    <property type="evidence" value="ECO:0007669"/>
    <property type="project" value="UniProtKB-KW"/>
</dbReference>
<evidence type="ECO:0000256" key="21">
    <source>
        <dbReference type="SAM" id="MobiDB-lite"/>
    </source>
</evidence>
<name>A0A538TQD1_UNCEI</name>
<keyword evidence="17" id="KW-0464">Manganese</keyword>
<dbReference type="InterPro" id="IPR014146">
    <property type="entry name" value="LigD_ligase_dom"/>
</dbReference>
<dbReference type="CDD" id="cd04865">
    <property type="entry name" value="LigD_Pol_like_2"/>
    <property type="match status" value="1"/>
</dbReference>
<dbReference type="Gene3D" id="3.30.1490.70">
    <property type="match status" value="1"/>
</dbReference>
<feature type="domain" description="ATP-dependent DNA ligase family profile" evidence="22">
    <location>
        <begin position="323"/>
        <end position="415"/>
    </location>
</feature>
<dbReference type="GO" id="GO:0005524">
    <property type="term" value="F:ATP binding"/>
    <property type="evidence" value="ECO:0007669"/>
    <property type="project" value="UniProtKB-KW"/>
</dbReference>
<evidence type="ECO:0000256" key="1">
    <source>
        <dbReference type="ARBA" id="ARBA00001936"/>
    </source>
</evidence>
<evidence type="ECO:0000256" key="8">
    <source>
        <dbReference type="ARBA" id="ARBA00022741"/>
    </source>
</evidence>
<evidence type="ECO:0000259" key="22">
    <source>
        <dbReference type="PROSITE" id="PS50160"/>
    </source>
</evidence>
<feature type="compositionally biased region" description="Basic and acidic residues" evidence="21">
    <location>
        <begin position="547"/>
        <end position="560"/>
    </location>
</feature>
<evidence type="ECO:0000256" key="11">
    <source>
        <dbReference type="ARBA" id="ARBA00022839"/>
    </source>
</evidence>
<keyword evidence="12" id="KW-0067">ATP-binding</keyword>
<dbReference type="InterPro" id="IPR014144">
    <property type="entry name" value="LigD_PE_domain"/>
</dbReference>
<keyword evidence="13" id="KW-0239">DNA-directed DNA polymerase</keyword>
<keyword evidence="3 23" id="KW-0436">Ligase</keyword>
<evidence type="ECO:0000256" key="5">
    <source>
        <dbReference type="ARBA" id="ARBA00022695"/>
    </source>
</evidence>
<gene>
    <name evidence="23" type="primary">ligD</name>
    <name evidence="23" type="ORF">E6K77_02050</name>
</gene>
<dbReference type="NCBIfam" id="TIGR02777">
    <property type="entry name" value="LigD_PE_dom"/>
    <property type="match status" value="1"/>
</dbReference>
<evidence type="ECO:0000256" key="17">
    <source>
        <dbReference type="ARBA" id="ARBA00023211"/>
    </source>
</evidence>
<dbReference type="PANTHER" id="PTHR42705:SF2">
    <property type="entry name" value="BIFUNCTIONAL NON-HOMOLOGOUS END JOINING PROTEIN LIGD"/>
    <property type="match status" value="1"/>
</dbReference>
<dbReference type="Gene3D" id="2.40.50.140">
    <property type="entry name" value="Nucleic acid-binding proteins"/>
    <property type="match status" value="1"/>
</dbReference>
<evidence type="ECO:0000256" key="16">
    <source>
        <dbReference type="ARBA" id="ARBA00023204"/>
    </source>
</evidence>
<keyword evidence="14" id="KW-0238">DNA-binding</keyword>
<evidence type="ECO:0000256" key="18">
    <source>
        <dbReference type="ARBA" id="ARBA00023268"/>
    </source>
</evidence>
<dbReference type="NCBIfam" id="TIGR02779">
    <property type="entry name" value="NHEJ_ligase_lig"/>
    <property type="match status" value="1"/>
</dbReference>
<evidence type="ECO:0000256" key="9">
    <source>
        <dbReference type="ARBA" id="ARBA00022763"/>
    </source>
</evidence>
<dbReference type="SUPFAM" id="SSF50249">
    <property type="entry name" value="Nucleic acid-binding proteins"/>
    <property type="match status" value="1"/>
</dbReference>
<comment type="catalytic activity">
    <reaction evidence="20">
        <text>ATP + (deoxyribonucleotide)n-3'-hydroxyl + 5'-phospho-(deoxyribonucleotide)m = (deoxyribonucleotide)n+m + AMP + diphosphate.</text>
        <dbReference type="EC" id="6.5.1.1"/>
    </reaction>
</comment>
<dbReference type="InterPro" id="IPR012310">
    <property type="entry name" value="DNA_ligase_ATP-dep_cent"/>
</dbReference>
<keyword evidence="18" id="KW-0511">Multifunctional enzyme</keyword>
<dbReference type="Pfam" id="PF01068">
    <property type="entry name" value="DNA_ligase_A_M"/>
    <property type="match status" value="1"/>
</dbReference>
<dbReference type="CDD" id="cd07906">
    <property type="entry name" value="Adenylation_DNA_ligase_LigD_LigC"/>
    <property type="match status" value="1"/>
</dbReference>
<evidence type="ECO:0000256" key="14">
    <source>
        <dbReference type="ARBA" id="ARBA00023125"/>
    </source>
</evidence>
<dbReference type="PANTHER" id="PTHR42705">
    <property type="entry name" value="BIFUNCTIONAL NON-HOMOLOGOUS END JOINING PROTEIN LIGD"/>
    <property type="match status" value="1"/>
</dbReference>